<name>A0A2G9TMS4_TELCI</name>
<evidence type="ECO:0000259" key="1">
    <source>
        <dbReference type="PROSITE" id="PS50173"/>
    </source>
</evidence>
<gene>
    <name evidence="2" type="ORF">TELCIR_19282</name>
</gene>
<dbReference type="Gene3D" id="3.30.70.270">
    <property type="match status" value="1"/>
</dbReference>
<dbReference type="PANTHER" id="PTHR45990:SF1">
    <property type="entry name" value="DNA REPAIR PROTEIN REV1"/>
    <property type="match status" value="1"/>
</dbReference>
<dbReference type="InterPro" id="IPR001126">
    <property type="entry name" value="UmuC"/>
</dbReference>
<dbReference type="EMBL" id="KZ358296">
    <property type="protein sequence ID" value="PIO59261.1"/>
    <property type="molecule type" value="Genomic_DNA"/>
</dbReference>
<dbReference type="OrthoDB" id="427711at2759"/>
<dbReference type="GO" id="GO:0003887">
    <property type="term" value="F:DNA-directed DNA polymerase activity"/>
    <property type="evidence" value="ECO:0007669"/>
    <property type="project" value="TreeGrafter"/>
</dbReference>
<dbReference type="GO" id="GO:0005634">
    <property type="term" value="C:nucleus"/>
    <property type="evidence" value="ECO:0007669"/>
    <property type="project" value="TreeGrafter"/>
</dbReference>
<protein>
    <recommendedName>
        <fullName evidence="1">UmuC domain-containing protein</fullName>
    </recommendedName>
</protein>
<dbReference type="GO" id="GO:0017125">
    <property type="term" value="F:deoxycytidyl transferase activity"/>
    <property type="evidence" value="ECO:0007669"/>
    <property type="project" value="TreeGrafter"/>
</dbReference>
<evidence type="ECO:0000313" key="2">
    <source>
        <dbReference type="EMBL" id="PIO59261.1"/>
    </source>
</evidence>
<dbReference type="Proteomes" id="UP000230423">
    <property type="component" value="Unassembled WGS sequence"/>
</dbReference>
<dbReference type="GO" id="GO:0042276">
    <property type="term" value="P:error-prone translesion synthesis"/>
    <property type="evidence" value="ECO:0007669"/>
    <property type="project" value="TreeGrafter"/>
</dbReference>
<dbReference type="InterPro" id="IPR043502">
    <property type="entry name" value="DNA/RNA_pol_sf"/>
</dbReference>
<proteinExistence type="predicted"/>
<dbReference type="GO" id="GO:0006281">
    <property type="term" value="P:DNA repair"/>
    <property type="evidence" value="ECO:0007669"/>
    <property type="project" value="InterPro"/>
</dbReference>
<dbReference type="SUPFAM" id="SSF56672">
    <property type="entry name" value="DNA/RNA polymerases"/>
    <property type="match status" value="1"/>
</dbReference>
<dbReference type="InterPro" id="IPR043128">
    <property type="entry name" value="Rev_trsase/Diguanyl_cyclase"/>
</dbReference>
<dbReference type="Pfam" id="PF00817">
    <property type="entry name" value="IMS"/>
    <property type="match status" value="1"/>
</dbReference>
<accession>A0A2G9TMS4</accession>
<dbReference type="PROSITE" id="PS50173">
    <property type="entry name" value="UMUC"/>
    <property type="match status" value="1"/>
</dbReference>
<organism evidence="2 3">
    <name type="scientific">Teladorsagia circumcincta</name>
    <name type="common">Brown stomach worm</name>
    <name type="synonym">Ostertagia circumcincta</name>
    <dbReference type="NCBI Taxonomy" id="45464"/>
    <lineage>
        <taxon>Eukaryota</taxon>
        <taxon>Metazoa</taxon>
        <taxon>Ecdysozoa</taxon>
        <taxon>Nematoda</taxon>
        <taxon>Chromadorea</taxon>
        <taxon>Rhabditida</taxon>
        <taxon>Rhabditina</taxon>
        <taxon>Rhabditomorpha</taxon>
        <taxon>Strongyloidea</taxon>
        <taxon>Trichostrongylidae</taxon>
        <taxon>Teladorsagia</taxon>
    </lineage>
</organism>
<dbReference type="PANTHER" id="PTHR45990">
    <property type="entry name" value="DNA REPAIR PROTEIN REV1"/>
    <property type="match status" value="1"/>
</dbReference>
<sequence length="59" mass="6558">YTLEIRAVSCDEMYVDFTNLFDELKIADPVAFAEHLRAEVRRETGCPASIGIGASSEFC</sequence>
<evidence type="ECO:0000313" key="3">
    <source>
        <dbReference type="Proteomes" id="UP000230423"/>
    </source>
</evidence>
<feature type="non-terminal residue" evidence="2">
    <location>
        <position position="1"/>
    </location>
</feature>
<dbReference type="GO" id="GO:0070987">
    <property type="term" value="P:error-free translesion synthesis"/>
    <property type="evidence" value="ECO:0007669"/>
    <property type="project" value="TreeGrafter"/>
</dbReference>
<reference evidence="2 3" key="1">
    <citation type="submission" date="2015-09" db="EMBL/GenBank/DDBJ databases">
        <title>Draft genome of the parasitic nematode Teladorsagia circumcincta isolate WARC Sus (inbred).</title>
        <authorList>
            <person name="Mitreva M."/>
        </authorList>
    </citation>
    <scope>NUCLEOTIDE SEQUENCE [LARGE SCALE GENOMIC DNA]</scope>
    <source>
        <strain evidence="2 3">S</strain>
    </source>
</reference>
<dbReference type="AlphaFoldDB" id="A0A2G9TMS4"/>
<feature type="domain" description="UmuC" evidence="1">
    <location>
        <begin position="1"/>
        <end position="59"/>
    </location>
</feature>
<keyword evidence="3" id="KW-1185">Reference proteome</keyword>